<evidence type="ECO:0000313" key="2">
    <source>
        <dbReference type="EMBL" id="KAG8232355.1"/>
    </source>
</evidence>
<dbReference type="Pfam" id="PF05050">
    <property type="entry name" value="Methyltransf_21"/>
    <property type="match status" value="1"/>
</dbReference>
<dbReference type="OrthoDB" id="6357215at2759"/>
<dbReference type="GO" id="GO:0006888">
    <property type="term" value="P:endoplasmic reticulum to Golgi vesicle-mediated transport"/>
    <property type="evidence" value="ECO:0007669"/>
    <property type="project" value="TreeGrafter"/>
</dbReference>
<dbReference type="InterPro" id="IPR029063">
    <property type="entry name" value="SAM-dependent_MTases_sf"/>
</dbReference>
<keyword evidence="3" id="KW-1185">Reference proteome</keyword>
<protein>
    <recommendedName>
        <fullName evidence="1">Methyltransferase FkbM domain-containing protein</fullName>
    </recommendedName>
</protein>
<accession>A0A8K0P1K2</accession>
<evidence type="ECO:0000313" key="3">
    <source>
        <dbReference type="Proteomes" id="UP000792457"/>
    </source>
</evidence>
<dbReference type="Gene3D" id="3.40.50.150">
    <property type="entry name" value="Vaccinia Virus protein VP39"/>
    <property type="match status" value="1"/>
</dbReference>
<dbReference type="InterPro" id="IPR053202">
    <property type="entry name" value="EGF_Rcpt_Signaling_Reg"/>
</dbReference>
<dbReference type="AlphaFoldDB" id="A0A8K0P1K2"/>
<dbReference type="GO" id="GO:0005886">
    <property type="term" value="C:plasma membrane"/>
    <property type="evidence" value="ECO:0007669"/>
    <property type="project" value="TreeGrafter"/>
</dbReference>
<dbReference type="GO" id="GO:0005794">
    <property type="term" value="C:Golgi apparatus"/>
    <property type="evidence" value="ECO:0007669"/>
    <property type="project" value="TreeGrafter"/>
</dbReference>
<feature type="domain" description="Methyltransferase FkbM" evidence="1">
    <location>
        <begin position="130"/>
        <end position="284"/>
    </location>
</feature>
<evidence type="ECO:0000259" key="1">
    <source>
        <dbReference type="Pfam" id="PF05050"/>
    </source>
</evidence>
<dbReference type="GO" id="GO:0005789">
    <property type="term" value="C:endoplasmic reticulum membrane"/>
    <property type="evidence" value="ECO:0007669"/>
    <property type="project" value="TreeGrafter"/>
</dbReference>
<proteinExistence type="predicted"/>
<dbReference type="EMBL" id="KZ308613">
    <property type="protein sequence ID" value="KAG8232355.1"/>
    <property type="molecule type" value="Genomic_DNA"/>
</dbReference>
<name>A0A8K0P1K2_LADFU</name>
<dbReference type="GO" id="GO:0016197">
    <property type="term" value="P:endosomal transport"/>
    <property type="evidence" value="ECO:0007669"/>
    <property type="project" value="TreeGrafter"/>
</dbReference>
<dbReference type="InterPro" id="IPR006342">
    <property type="entry name" value="FkbM_mtfrase"/>
</dbReference>
<sequence>MLRRNLVVICFTCLLFFTALLYIQYLVGDGNILVPFPWKEDPYRKYRTKEYQESLLKWYNYSDGNVIFNGPSTKMDDPMLISSIRSRFLIPPSIQPYNLKEPEVLDPSMGQSSWIRKILKNQRNGFFVEAGALDGETRSNTLFLEKELGWRGLLVEADPYNFAHLVKRNRKAWSTPTCLSTQPYPMMVSFKQEENMGKISDRQVGSPLPGYVDVQCFPFYSLLLAMNVTTVDYFSLDVEGSELEVLQTIPFDKVDIKTLSVEFIHGPLGKEALREWMERKGYKVVAEVTHHNWWANDFIFVKNSIAWSIKGDEVR</sequence>
<reference evidence="2" key="1">
    <citation type="submission" date="2013-04" db="EMBL/GenBank/DDBJ databases">
        <authorList>
            <person name="Qu J."/>
            <person name="Murali S.C."/>
            <person name="Bandaranaike D."/>
            <person name="Bellair M."/>
            <person name="Blankenburg K."/>
            <person name="Chao H."/>
            <person name="Dinh H."/>
            <person name="Doddapaneni H."/>
            <person name="Downs B."/>
            <person name="Dugan-Rocha S."/>
            <person name="Elkadiri S."/>
            <person name="Gnanaolivu R.D."/>
            <person name="Hernandez B."/>
            <person name="Javaid M."/>
            <person name="Jayaseelan J.C."/>
            <person name="Lee S."/>
            <person name="Li M."/>
            <person name="Ming W."/>
            <person name="Munidasa M."/>
            <person name="Muniz J."/>
            <person name="Nguyen L."/>
            <person name="Ongeri F."/>
            <person name="Osuji N."/>
            <person name="Pu L.-L."/>
            <person name="Puazo M."/>
            <person name="Qu C."/>
            <person name="Quiroz J."/>
            <person name="Raj R."/>
            <person name="Weissenberger G."/>
            <person name="Xin Y."/>
            <person name="Zou X."/>
            <person name="Han Y."/>
            <person name="Richards S."/>
            <person name="Worley K."/>
            <person name="Muzny D."/>
            <person name="Gibbs R."/>
        </authorList>
    </citation>
    <scope>NUCLEOTIDE SEQUENCE</scope>
    <source>
        <strain evidence="2">Sampled in the wild</strain>
    </source>
</reference>
<dbReference type="PANTHER" id="PTHR34009">
    <property type="entry name" value="PROTEIN STAR"/>
    <property type="match status" value="1"/>
</dbReference>
<dbReference type="SUPFAM" id="SSF53335">
    <property type="entry name" value="S-adenosyl-L-methionine-dependent methyltransferases"/>
    <property type="match status" value="1"/>
</dbReference>
<dbReference type="PANTHER" id="PTHR34009:SF2">
    <property type="entry name" value="PROTEIN STAR"/>
    <property type="match status" value="1"/>
</dbReference>
<reference evidence="2" key="2">
    <citation type="submission" date="2017-10" db="EMBL/GenBank/DDBJ databases">
        <title>Ladona fulva Genome sequencing and assembly.</title>
        <authorList>
            <person name="Murali S."/>
            <person name="Richards S."/>
            <person name="Bandaranaike D."/>
            <person name="Bellair M."/>
            <person name="Blankenburg K."/>
            <person name="Chao H."/>
            <person name="Dinh H."/>
            <person name="Doddapaneni H."/>
            <person name="Dugan-Rocha S."/>
            <person name="Elkadiri S."/>
            <person name="Gnanaolivu R."/>
            <person name="Hernandez B."/>
            <person name="Skinner E."/>
            <person name="Javaid M."/>
            <person name="Lee S."/>
            <person name="Li M."/>
            <person name="Ming W."/>
            <person name="Munidasa M."/>
            <person name="Muniz J."/>
            <person name="Nguyen L."/>
            <person name="Hughes D."/>
            <person name="Osuji N."/>
            <person name="Pu L.-L."/>
            <person name="Puazo M."/>
            <person name="Qu C."/>
            <person name="Quiroz J."/>
            <person name="Raj R."/>
            <person name="Weissenberger G."/>
            <person name="Xin Y."/>
            <person name="Zou X."/>
            <person name="Han Y."/>
            <person name="Worley K."/>
            <person name="Muzny D."/>
            <person name="Gibbs R."/>
        </authorList>
    </citation>
    <scope>NUCLEOTIDE SEQUENCE</scope>
    <source>
        <strain evidence="2">Sampled in the wild</strain>
    </source>
</reference>
<dbReference type="Proteomes" id="UP000792457">
    <property type="component" value="Unassembled WGS sequence"/>
</dbReference>
<gene>
    <name evidence="2" type="ORF">J437_LFUL008823</name>
</gene>
<dbReference type="GO" id="GO:0031902">
    <property type="term" value="C:late endosome membrane"/>
    <property type="evidence" value="ECO:0007669"/>
    <property type="project" value="TreeGrafter"/>
</dbReference>
<comment type="caution">
    <text evidence="2">The sequence shown here is derived from an EMBL/GenBank/DDBJ whole genome shotgun (WGS) entry which is preliminary data.</text>
</comment>
<organism evidence="2 3">
    <name type="scientific">Ladona fulva</name>
    <name type="common">Scarce chaser dragonfly</name>
    <name type="synonym">Libellula fulva</name>
    <dbReference type="NCBI Taxonomy" id="123851"/>
    <lineage>
        <taxon>Eukaryota</taxon>
        <taxon>Metazoa</taxon>
        <taxon>Ecdysozoa</taxon>
        <taxon>Arthropoda</taxon>
        <taxon>Hexapoda</taxon>
        <taxon>Insecta</taxon>
        <taxon>Pterygota</taxon>
        <taxon>Palaeoptera</taxon>
        <taxon>Odonata</taxon>
        <taxon>Epiprocta</taxon>
        <taxon>Anisoptera</taxon>
        <taxon>Libelluloidea</taxon>
        <taxon>Libellulidae</taxon>
        <taxon>Ladona</taxon>
    </lineage>
</organism>